<sequence>MKIIIAIVIFSAIILFHELGHFLFAKLNKIVVTEFSLGMGPRLFSFEKGDTRYSLKLLPIGGSCAMLGEDTDIENEPGTFNSASVWGRISVVAAGPVFNFIMAFVLSVIIVGAVGYEPSRVLSVKEGSAAEAAGLKEGDIITGYQGYHIDLGKDLYVYSYLNQLKEGDTINLTVKRDGKKMDISYKSDTNVRYLLGCNFNGDDTSAMTVESVMDGMPLQEAGIRQGDVITSINGVKITNAADYQKYIQENPLTEKSVKLTYSRDGQEYDITVTPKEYRTAESGFTYNMYSEKAKGLNVVKYGAVEVKYMVRTTILSLKELVSGKLGMKDLSGPVGVVDAIGTTYEESKSEGTMILWMNMLNMAVLLSANLGVMNLLPFPALDGGRLVFLVIEAIRRKPINRQVEGGIHFAGLMLLMALMVFVMYNDIVKLI</sequence>
<evidence type="ECO:0000256" key="10">
    <source>
        <dbReference type="ARBA" id="ARBA00023136"/>
    </source>
</evidence>
<dbReference type="SMART" id="SM00228">
    <property type="entry name" value="PDZ"/>
    <property type="match status" value="2"/>
</dbReference>
<evidence type="ECO:0000256" key="9">
    <source>
        <dbReference type="ARBA" id="ARBA00023049"/>
    </source>
</evidence>
<accession>A0A174D0X3</accession>
<dbReference type="EC" id="3.4.24.-" evidence="11"/>
<keyword evidence="4 13" id="KW-0645">Protease</keyword>
<protein>
    <recommendedName>
        <fullName evidence="11">Zinc metalloprotease</fullName>
        <ecNumber evidence="11">3.4.24.-</ecNumber>
    </recommendedName>
</protein>
<feature type="domain" description="PDZ" evidence="12">
    <location>
        <begin position="182"/>
        <end position="265"/>
    </location>
</feature>
<evidence type="ECO:0000313" key="14">
    <source>
        <dbReference type="Proteomes" id="UP000095431"/>
    </source>
</evidence>
<feature type="transmembrane region" description="Helical" evidence="11">
    <location>
        <begin position="353"/>
        <end position="370"/>
    </location>
</feature>
<dbReference type="GO" id="GO:0016020">
    <property type="term" value="C:membrane"/>
    <property type="evidence" value="ECO:0007669"/>
    <property type="project" value="UniProtKB-SubCell"/>
</dbReference>
<dbReference type="NCBIfam" id="TIGR00054">
    <property type="entry name" value="RIP metalloprotease RseP"/>
    <property type="match status" value="1"/>
</dbReference>
<name>A0A174D0X3_9FIRM</name>
<evidence type="ECO:0000256" key="1">
    <source>
        <dbReference type="ARBA" id="ARBA00001947"/>
    </source>
</evidence>
<dbReference type="GO" id="GO:0046872">
    <property type="term" value="F:metal ion binding"/>
    <property type="evidence" value="ECO:0007669"/>
    <property type="project" value="UniProtKB-KW"/>
</dbReference>
<keyword evidence="7 11" id="KW-0862">Zinc</keyword>
<evidence type="ECO:0000256" key="5">
    <source>
        <dbReference type="ARBA" id="ARBA00022692"/>
    </source>
</evidence>
<comment type="cofactor">
    <cofactor evidence="1 11">
        <name>Zn(2+)</name>
        <dbReference type="ChEBI" id="CHEBI:29105"/>
    </cofactor>
</comment>
<dbReference type="Proteomes" id="UP000095431">
    <property type="component" value="Unassembled WGS sequence"/>
</dbReference>
<dbReference type="InterPro" id="IPR041489">
    <property type="entry name" value="PDZ_6"/>
</dbReference>
<dbReference type="PANTHER" id="PTHR42837:SF2">
    <property type="entry name" value="MEMBRANE METALLOPROTEASE ARASP2, CHLOROPLASTIC-RELATED"/>
    <property type="match status" value="1"/>
</dbReference>
<feature type="transmembrane region" description="Helical" evidence="11">
    <location>
        <begin position="97"/>
        <end position="116"/>
    </location>
</feature>
<dbReference type="InterPro" id="IPR004387">
    <property type="entry name" value="Pept_M50_Zn"/>
</dbReference>
<dbReference type="eggNOG" id="COG0750">
    <property type="taxonomic scope" value="Bacteria"/>
</dbReference>
<keyword evidence="11" id="KW-0479">Metal-binding</keyword>
<gene>
    <name evidence="13" type="primary">rasP</name>
    <name evidence="13" type="ORF">ERS852478_02061</name>
</gene>
<dbReference type="SUPFAM" id="SSF50156">
    <property type="entry name" value="PDZ domain-like"/>
    <property type="match status" value="2"/>
</dbReference>
<dbReference type="Gene3D" id="2.30.42.10">
    <property type="match status" value="2"/>
</dbReference>
<keyword evidence="10 11" id="KW-0472">Membrane</keyword>
<proteinExistence type="inferred from homology"/>
<dbReference type="Pfam" id="PF02163">
    <property type="entry name" value="Peptidase_M50"/>
    <property type="match status" value="1"/>
</dbReference>
<dbReference type="CDD" id="cd23081">
    <property type="entry name" value="cpPDZ_EcRseP-like"/>
    <property type="match status" value="1"/>
</dbReference>
<evidence type="ECO:0000256" key="7">
    <source>
        <dbReference type="ARBA" id="ARBA00022833"/>
    </source>
</evidence>
<evidence type="ECO:0000256" key="6">
    <source>
        <dbReference type="ARBA" id="ARBA00022801"/>
    </source>
</evidence>
<dbReference type="InterPro" id="IPR036034">
    <property type="entry name" value="PDZ_sf"/>
</dbReference>
<evidence type="ECO:0000313" key="13">
    <source>
        <dbReference type="EMBL" id="CUO17690.1"/>
    </source>
</evidence>
<dbReference type="AlphaFoldDB" id="A0A174D0X3"/>
<keyword evidence="8 11" id="KW-1133">Transmembrane helix</keyword>
<dbReference type="InterPro" id="IPR008915">
    <property type="entry name" value="Peptidase_M50"/>
</dbReference>
<evidence type="ECO:0000259" key="12">
    <source>
        <dbReference type="PROSITE" id="PS50106"/>
    </source>
</evidence>
<dbReference type="PROSITE" id="PS50106">
    <property type="entry name" value="PDZ"/>
    <property type="match status" value="1"/>
</dbReference>
<evidence type="ECO:0000256" key="8">
    <source>
        <dbReference type="ARBA" id="ARBA00022989"/>
    </source>
</evidence>
<keyword evidence="5 11" id="KW-0812">Transmembrane</keyword>
<dbReference type="GO" id="GO:0004222">
    <property type="term" value="F:metalloendopeptidase activity"/>
    <property type="evidence" value="ECO:0007669"/>
    <property type="project" value="InterPro"/>
</dbReference>
<dbReference type="InterPro" id="IPR001478">
    <property type="entry name" value="PDZ"/>
</dbReference>
<comment type="subcellular location">
    <subcellularLocation>
        <location evidence="2">Membrane</location>
        <topology evidence="2">Multi-pass membrane protein</topology>
    </subcellularLocation>
</comment>
<organism evidence="13 14">
    <name type="scientific">Blautia wexlerae</name>
    <dbReference type="NCBI Taxonomy" id="418240"/>
    <lineage>
        <taxon>Bacteria</taxon>
        <taxon>Bacillati</taxon>
        <taxon>Bacillota</taxon>
        <taxon>Clostridia</taxon>
        <taxon>Lachnospirales</taxon>
        <taxon>Lachnospiraceae</taxon>
        <taxon>Blautia</taxon>
    </lineage>
</organism>
<evidence type="ECO:0000256" key="3">
    <source>
        <dbReference type="ARBA" id="ARBA00007931"/>
    </source>
</evidence>
<dbReference type="PANTHER" id="PTHR42837">
    <property type="entry name" value="REGULATOR OF SIGMA-E PROTEASE RSEP"/>
    <property type="match status" value="1"/>
</dbReference>
<evidence type="ECO:0000256" key="2">
    <source>
        <dbReference type="ARBA" id="ARBA00004141"/>
    </source>
</evidence>
<evidence type="ECO:0000256" key="4">
    <source>
        <dbReference type="ARBA" id="ARBA00022670"/>
    </source>
</evidence>
<comment type="similarity">
    <text evidence="3 11">Belongs to the peptidase M50B family.</text>
</comment>
<evidence type="ECO:0000256" key="11">
    <source>
        <dbReference type="RuleBase" id="RU362031"/>
    </source>
</evidence>
<keyword evidence="6 11" id="KW-0378">Hydrolase</keyword>
<dbReference type="GO" id="GO:0006508">
    <property type="term" value="P:proteolysis"/>
    <property type="evidence" value="ECO:0007669"/>
    <property type="project" value="UniProtKB-KW"/>
</dbReference>
<feature type="transmembrane region" description="Helical" evidence="11">
    <location>
        <begin position="406"/>
        <end position="424"/>
    </location>
</feature>
<dbReference type="CDD" id="cd06163">
    <property type="entry name" value="S2P-M50_PDZ_RseP-like"/>
    <property type="match status" value="2"/>
</dbReference>
<dbReference type="EMBL" id="CYZN01000012">
    <property type="protein sequence ID" value="CUO17690.1"/>
    <property type="molecule type" value="Genomic_DNA"/>
</dbReference>
<dbReference type="Pfam" id="PF17820">
    <property type="entry name" value="PDZ_6"/>
    <property type="match status" value="1"/>
</dbReference>
<reference evidence="13 14" key="1">
    <citation type="submission" date="2015-09" db="EMBL/GenBank/DDBJ databases">
        <authorList>
            <consortium name="Pathogen Informatics"/>
        </authorList>
    </citation>
    <scope>NUCLEOTIDE SEQUENCE [LARGE SCALE GENOMIC DNA]</scope>
    <source>
        <strain evidence="13 14">2789STDY5834863</strain>
    </source>
</reference>
<keyword evidence="9 11" id="KW-0482">Metalloprotease</keyword>